<sequence>MPIKIRVMPDCIVITTQNTRELRGYAEGLSVVPTMEQWIGAFPGALNDTGDLPVYRRGDGHFG</sequence>
<organism evidence="1 2">
    <name type="scientific">Citrobacter youngae</name>
    <dbReference type="NCBI Taxonomy" id="133448"/>
    <lineage>
        <taxon>Bacteria</taxon>
        <taxon>Pseudomonadati</taxon>
        <taxon>Pseudomonadota</taxon>
        <taxon>Gammaproteobacteria</taxon>
        <taxon>Enterobacterales</taxon>
        <taxon>Enterobacteriaceae</taxon>
        <taxon>Citrobacter</taxon>
        <taxon>Citrobacter freundii complex</taxon>
    </lineage>
</organism>
<dbReference type="Proteomes" id="UP000255286">
    <property type="component" value="Unassembled WGS sequence"/>
</dbReference>
<accession>A0A9Q7ZKH1</accession>
<name>A0A9Q7ZKH1_9ENTR</name>
<evidence type="ECO:0000313" key="1">
    <source>
        <dbReference type="EMBL" id="SUX80460.1"/>
    </source>
</evidence>
<gene>
    <name evidence="1" type="ORF">NCTC8782_03054</name>
</gene>
<evidence type="ECO:0000313" key="2">
    <source>
        <dbReference type="Proteomes" id="UP000255286"/>
    </source>
</evidence>
<comment type="caution">
    <text evidence="1">The sequence shown here is derived from an EMBL/GenBank/DDBJ whole genome shotgun (WGS) entry which is preliminary data.</text>
</comment>
<dbReference type="EMBL" id="UIGT01000001">
    <property type="protein sequence ID" value="SUX80460.1"/>
    <property type="molecule type" value="Genomic_DNA"/>
</dbReference>
<protein>
    <recommendedName>
        <fullName evidence="3">Type I toxin-antitoxin system SymE family toxin</fullName>
    </recommendedName>
</protein>
<dbReference type="AlphaFoldDB" id="A0A9Q7ZKH1"/>
<proteinExistence type="predicted"/>
<reference evidence="1 2" key="1">
    <citation type="submission" date="2018-06" db="EMBL/GenBank/DDBJ databases">
        <authorList>
            <consortium name="Pathogen Informatics"/>
            <person name="Doyle S."/>
        </authorList>
    </citation>
    <scope>NUCLEOTIDE SEQUENCE [LARGE SCALE GENOMIC DNA]</scope>
    <source>
        <strain evidence="1 2">NCTC8782</strain>
    </source>
</reference>
<evidence type="ECO:0008006" key="3">
    <source>
        <dbReference type="Google" id="ProtNLM"/>
    </source>
</evidence>